<keyword evidence="10" id="KW-1185">Reference proteome</keyword>
<keyword evidence="4" id="KW-0678">Repressor</keyword>
<dbReference type="SUPFAM" id="SSF54495">
    <property type="entry name" value="UBC-like"/>
    <property type="match status" value="1"/>
</dbReference>
<accession>A0A210QJE4</accession>
<dbReference type="InterPro" id="IPR006575">
    <property type="entry name" value="RWD_dom"/>
</dbReference>
<evidence type="ECO:0000256" key="5">
    <source>
        <dbReference type="ARBA" id="ARBA00022845"/>
    </source>
</evidence>
<dbReference type="Pfam" id="PF05773">
    <property type="entry name" value="RWD"/>
    <property type="match status" value="1"/>
</dbReference>
<dbReference type="OrthoDB" id="69641at2759"/>
<dbReference type="SMART" id="SM00591">
    <property type="entry name" value="RWD"/>
    <property type="match status" value="1"/>
</dbReference>
<dbReference type="PANTHER" id="PTHR16301:SF25">
    <property type="entry name" value="PROTEIN IMPACT"/>
    <property type="match status" value="1"/>
</dbReference>
<dbReference type="InterPro" id="IPR016135">
    <property type="entry name" value="UBQ-conjugating_enzyme/RWD"/>
</dbReference>
<dbReference type="GO" id="GO:0005737">
    <property type="term" value="C:cytoplasm"/>
    <property type="evidence" value="ECO:0007669"/>
    <property type="project" value="UniProtKB-SubCell"/>
</dbReference>
<dbReference type="InterPro" id="IPR023582">
    <property type="entry name" value="Impact"/>
</dbReference>
<sequence length="303" mass="34096">MSDDASTRQEEEVEALAAIYGDDWCVVSEQAHIYSIQVRNEDPKSHRTINVEITMPPGYPTESPPLYQLTAPWLRREEKQTLEDSLADIYCENLGESMIYLWIERIREVVQAQLDNSQSDSSPQTSQSASAVRDEDENDGEFDLSDLVITTIEQPDDGEVMECPPINSGEPIVDRRSTFQGHLAPVVHKKQVKQILDTLYQNKKIANATHNIYAYRICQGGTVYQGCEDDGETNAGSRMLHLLQILDSDNVMVVVSRWYGGILLGPDRFKHINNAARGLLEEHGYIKSKESKKGPKSGGKKKR</sequence>
<comment type="subcellular location">
    <subcellularLocation>
        <location evidence="1">Cytoplasm</location>
    </subcellularLocation>
</comment>
<protein>
    <submittedName>
        <fullName evidence="9">Protein IMPACT</fullName>
    </submittedName>
</protein>
<comment type="similarity">
    <text evidence="2">Belongs to the IMPACT family.</text>
</comment>
<dbReference type="Gene3D" id="3.10.110.10">
    <property type="entry name" value="Ubiquitin Conjugating Enzyme"/>
    <property type="match status" value="1"/>
</dbReference>
<dbReference type="PANTHER" id="PTHR16301">
    <property type="entry name" value="IMPACT-RELATED"/>
    <property type="match status" value="1"/>
</dbReference>
<keyword evidence="6" id="KW-0346">Stress response</keyword>
<organism evidence="9 10">
    <name type="scientific">Mizuhopecten yessoensis</name>
    <name type="common">Japanese scallop</name>
    <name type="synonym">Patinopecten yessoensis</name>
    <dbReference type="NCBI Taxonomy" id="6573"/>
    <lineage>
        <taxon>Eukaryota</taxon>
        <taxon>Metazoa</taxon>
        <taxon>Spiralia</taxon>
        <taxon>Lophotrochozoa</taxon>
        <taxon>Mollusca</taxon>
        <taxon>Bivalvia</taxon>
        <taxon>Autobranchia</taxon>
        <taxon>Pteriomorphia</taxon>
        <taxon>Pectinida</taxon>
        <taxon>Pectinoidea</taxon>
        <taxon>Pectinidae</taxon>
        <taxon>Mizuhopecten</taxon>
    </lineage>
</organism>
<evidence type="ECO:0000313" key="10">
    <source>
        <dbReference type="Proteomes" id="UP000242188"/>
    </source>
</evidence>
<keyword evidence="5" id="KW-0810">Translation regulation</keyword>
<dbReference type="InterPro" id="IPR001498">
    <property type="entry name" value="Impact_N"/>
</dbReference>
<name>A0A210QJE4_MIZYE</name>
<gene>
    <name evidence="9" type="ORF">KP79_PYT14608</name>
</gene>
<dbReference type="EMBL" id="NEDP02003383">
    <property type="protein sequence ID" value="OWF48806.1"/>
    <property type="molecule type" value="Genomic_DNA"/>
</dbReference>
<evidence type="ECO:0000313" key="9">
    <source>
        <dbReference type="EMBL" id="OWF48806.1"/>
    </source>
</evidence>
<evidence type="ECO:0000256" key="3">
    <source>
        <dbReference type="ARBA" id="ARBA00022490"/>
    </source>
</evidence>
<dbReference type="SUPFAM" id="SSF54211">
    <property type="entry name" value="Ribosomal protein S5 domain 2-like"/>
    <property type="match status" value="1"/>
</dbReference>
<comment type="caution">
    <text evidence="9">The sequence shown here is derived from an EMBL/GenBank/DDBJ whole genome shotgun (WGS) entry which is preliminary data.</text>
</comment>
<evidence type="ECO:0000256" key="7">
    <source>
        <dbReference type="SAM" id="MobiDB-lite"/>
    </source>
</evidence>
<dbReference type="Proteomes" id="UP000242188">
    <property type="component" value="Unassembled WGS sequence"/>
</dbReference>
<feature type="compositionally biased region" description="Acidic residues" evidence="7">
    <location>
        <begin position="134"/>
        <end position="144"/>
    </location>
</feature>
<dbReference type="GO" id="GO:0140469">
    <property type="term" value="P:GCN2-mediated signaling"/>
    <property type="evidence" value="ECO:0007669"/>
    <property type="project" value="TreeGrafter"/>
</dbReference>
<dbReference type="InterPro" id="IPR020568">
    <property type="entry name" value="Ribosomal_Su5_D2-typ_SF"/>
</dbReference>
<dbReference type="GO" id="GO:0006446">
    <property type="term" value="P:regulation of translational initiation"/>
    <property type="evidence" value="ECO:0007669"/>
    <property type="project" value="TreeGrafter"/>
</dbReference>
<dbReference type="PROSITE" id="PS50908">
    <property type="entry name" value="RWD"/>
    <property type="match status" value="1"/>
</dbReference>
<evidence type="ECO:0000256" key="4">
    <source>
        <dbReference type="ARBA" id="ARBA00022491"/>
    </source>
</evidence>
<feature type="region of interest" description="Disordered" evidence="7">
    <location>
        <begin position="114"/>
        <end position="145"/>
    </location>
</feature>
<evidence type="ECO:0000256" key="1">
    <source>
        <dbReference type="ARBA" id="ARBA00004496"/>
    </source>
</evidence>
<dbReference type="Gene3D" id="3.30.230.30">
    <property type="entry name" value="Impact, N-terminal domain"/>
    <property type="match status" value="1"/>
</dbReference>
<dbReference type="InterPro" id="IPR036956">
    <property type="entry name" value="Impact_N_sf"/>
</dbReference>
<evidence type="ECO:0000256" key="2">
    <source>
        <dbReference type="ARBA" id="ARBA00007665"/>
    </source>
</evidence>
<dbReference type="CDD" id="cd23821">
    <property type="entry name" value="RWD_IMPACT"/>
    <property type="match status" value="1"/>
</dbReference>
<dbReference type="Pfam" id="PF01205">
    <property type="entry name" value="Impact_N"/>
    <property type="match status" value="1"/>
</dbReference>
<dbReference type="AlphaFoldDB" id="A0A210QJE4"/>
<dbReference type="STRING" id="6573.A0A210QJE4"/>
<feature type="compositionally biased region" description="Low complexity" evidence="7">
    <location>
        <begin position="117"/>
        <end position="130"/>
    </location>
</feature>
<proteinExistence type="inferred from homology"/>
<keyword evidence="3" id="KW-0963">Cytoplasm</keyword>
<evidence type="ECO:0000259" key="8">
    <source>
        <dbReference type="PROSITE" id="PS50908"/>
    </source>
</evidence>
<feature type="domain" description="RWD" evidence="8">
    <location>
        <begin position="11"/>
        <end position="113"/>
    </location>
</feature>
<evidence type="ECO:0000256" key="6">
    <source>
        <dbReference type="ARBA" id="ARBA00023016"/>
    </source>
</evidence>
<reference evidence="9 10" key="1">
    <citation type="journal article" date="2017" name="Nat. Ecol. Evol.">
        <title>Scallop genome provides insights into evolution of bilaterian karyotype and development.</title>
        <authorList>
            <person name="Wang S."/>
            <person name="Zhang J."/>
            <person name="Jiao W."/>
            <person name="Li J."/>
            <person name="Xun X."/>
            <person name="Sun Y."/>
            <person name="Guo X."/>
            <person name="Huan P."/>
            <person name="Dong B."/>
            <person name="Zhang L."/>
            <person name="Hu X."/>
            <person name="Sun X."/>
            <person name="Wang J."/>
            <person name="Zhao C."/>
            <person name="Wang Y."/>
            <person name="Wang D."/>
            <person name="Huang X."/>
            <person name="Wang R."/>
            <person name="Lv J."/>
            <person name="Li Y."/>
            <person name="Zhang Z."/>
            <person name="Liu B."/>
            <person name="Lu W."/>
            <person name="Hui Y."/>
            <person name="Liang J."/>
            <person name="Zhou Z."/>
            <person name="Hou R."/>
            <person name="Li X."/>
            <person name="Liu Y."/>
            <person name="Li H."/>
            <person name="Ning X."/>
            <person name="Lin Y."/>
            <person name="Zhao L."/>
            <person name="Xing Q."/>
            <person name="Dou J."/>
            <person name="Li Y."/>
            <person name="Mao J."/>
            <person name="Guo H."/>
            <person name="Dou H."/>
            <person name="Li T."/>
            <person name="Mu C."/>
            <person name="Jiang W."/>
            <person name="Fu Q."/>
            <person name="Fu X."/>
            <person name="Miao Y."/>
            <person name="Liu J."/>
            <person name="Yu Q."/>
            <person name="Li R."/>
            <person name="Liao H."/>
            <person name="Li X."/>
            <person name="Kong Y."/>
            <person name="Jiang Z."/>
            <person name="Chourrout D."/>
            <person name="Li R."/>
            <person name="Bao Z."/>
        </authorList>
    </citation>
    <scope>NUCLEOTIDE SEQUENCE [LARGE SCALE GENOMIC DNA]</scope>
    <source>
        <strain evidence="9 10">PY_sf001</strain>
    </source>
</reference>